<protein>
    <submittedName>
        <fullName evidence="3">Uncharacterized protein</fullName>
    </submittedName>
</protein>
<dbReference type="Proteomes" id="UP001244563">
    <property type="component" value="Unassembled WGS sequence"/>
</dbReference>
<keyword evidence="2" id="KW-0812">Transmembrane</keyword>
<evidence type="ECO:0000313" key="4">
    <source>
        <dbReference type="Proteomes" id="UP001244563"/>
    </source>
</evidence>
<keyword evidence="2" id="KW-0472">Membrane</keyword>
<gene>
    <name evidence="3" type="ORF">J2T10_002882</name>
</gene>
<feature type="compositionally biased region" description="Basic and acidic residues" evidence="1">
    <location>
        <begin position="94"/>
        <end position="106"/>
    </location>
</feature>
<feature type="transmembrane region" description="Helical" evidence="2">
    <location>
        <begin position="20"/>
        <end position="41"/>
    </location>
</feature>
<feature type="region of interest" description="Disordered" evidence="1">
    <location>
        <begin position="89"/>
        <end position="124"/>
    </location>
</feature>
<sequence length="343" mass="37598">MTYENPGVTPEPARSRRRPVILVTCIVLAVLVIAVGALVAVNNFAGQQKAESLSALKGDRLNALGDARGKVQPAANAYLAAYKKARNAPASRDQAVKDSQKEKDEFQQASKSARSALQELKSGNDSVDTPVGVAVHQLVESHEDYFDYMEGLVESYPQFEGLFRDDDAARCNGLFVGSKASTLRERQTLLAQAAEPCRKAASDLLQSKNNAYVEFARTFDNKVAELQERAEVTAKGEENYAGFVRLKDDLVKRADDAEARNAPEAEVQKIADDAKAVNAQIRTNRSEFDFAAKRYLAGVKEMPSTVENVFAKEVSADIKHFDAVIPAREQILKDTIDVELTTK</sequence>
<accession>A0ABT9TNG5</accession>
<feature type="compositionally biased region" description="Polar residues" evidence="1">
    <location>
        <begin position="107"/>
        <end position="124"/>
    </location>
</feature>
<evidence type="ECO:0000256" key="1">
    <source>
        <dbReference type="SAM" id="MobiDB-lite"/>
    </source>
</evidence>
<evidence type="ECO:0000313" key="3">
    <source>
        <dbReference type="EMBL" id="MDQ0103218.1"/>
    </source>
</evidence>
<organism evidence="3 4">
    <name type="scientific">Paenarthrobacter nicotinovorans</name>
    <name type="common">Arthrobacter nicotinovorans</name>
    <dbReference type="NCBI Taxonomy" id="29320"/>
    <lineage>
        <taxon>Bacteria</taxon>
        <taxon>Bacillati</taxon>
        <taxon>Actinomycetota</taxon>
        <taxon>Actinomycetes</taxon>
        <taxon>Micrococcales</taxon>
        <taxon>Micrococcaceae</taxon>
        <taxon>Paenarthrobacter</taxon>
    </lineage>
</organism>
<comment type="caution">
    <text evidence="3">The sequence shown here is derived from an EMBL/GenBank/DDBJ whole genome shotgun (WGS) entry which is preliminary data.</text>
</comment>
<dbReference type="EMBL" id="JAUSSW010000008">
    <property type="protein sequence ID" value="MDQ0103218.1"/>
    <property type="molecule type" value="Genomic_DNA"/>
</dbReference>
<keyword evidence="4" id="KW-1185">Reference proteome</keyword>
<keyword evidence="2" id="KW-1133">Transmembrane helix</keyword>
<dbReference type="RefSeq" id="WP_064723374.1">
    <property type="nucleotide sequence ID" value="NZ_BDDW01000016.1"/>
</dbReference>
<proteinExistence type="predicted"/>
<name>A0ABT9TNG5_PAENI</name>
<reference evidence="3 4" key="1">
    <citation type="submission" date="2023-07" db="EMBL/GenBank/DDBJ databases">
        <title>Sorghum-associated microbial communities from plants grown in Nebraska, USA.</title>
        <authorList>
            <person name="Schachtman D."/>
        </authorList>
    </citation>
    <scope>NUCLEOTIDE SEQUENCE [LARGE SCALE GENOMIC DNA]</scope>
    <source>
        <strain evidence="3 4">CC523</strain>
    </source>
</reference>
<evidence type="ECO:0000256" key="2">
    <source>
        <dbReference type="SAM" id="Phobius"/>
    </source>
</evidence>